<proteinExistence type="inferred from homology"/>
<comment type="similarity">
    <text evidence="2">Belongs to the acyl-CoA dehydrogenase family.</text>
</comment>
<reference evidence="9" key="1">
    <citation type="submission" date="2018-05" db="EMBL/GenBank/DDBJ databases">
        <authorList>
            <person name="Lanie J.A."/>
            <person name="Ng W.-L."/>
            <person name="Kazmierczak K.M."/>
            <person name="Andrzejewski T.M."/>
            <person name="Davidsen T.M."/>
            <person name="Wayne K.J."/>
            <person name="Tettelin H."/>
            <person name="Glass J.I."/>
            <person name="Rusch D."/>
            <person name="Podicherti R."/>
            <person name="Tsui H.-C.T."/>
            <person name="Winkler M.E."/>
        </authorList>
    </citation>
    <scope>NUCLEOTIDE SEQUENCE</scope>
</reference>
<protein>
    <recommendedName>
        <fullName evidence="10">Pimeloyl-CoA dehydrogenase large subunit</fullName>
    </recommendedName>
</protein>
<keyword evidence="3" id="KW-0285">Flavoprotein</keyword>
<evidence type="ECO:0000259" key="8">
    <source>
        <dbReference type="Pfam" id="PF02771"/>
    </source>
</evidence>
<evidence type="ECO:0008006" key="10">
    <source>
        <dbReference type="Google" id="ProtNLM"/>
    </source>
</evidence>
<dbReference type="InterPro" id="IPR052161">
    <property type="entry name" value="Mycobact_Acyl-CoA_DH"/>
</dbReference>
<dbReference type="Gene3D" id="1.10.540.10">
    <property type="entry name" value="Acyl-CoA dehydrogenase/oxidase, N-terminal domain"/>
    <property type="match status" value="1"/>
</dbReference>
<dbReference type="InterPro" id="IPR036250">
    <property type="entry name" value="AcylCo_DH-like_C"/>
</dbReference>
<dbReference type="AlphaFoldDB" id="A0A381YA18"/>
<dbReference type="GO" id="GO:0005886">
    <property type="term" value="C:plasma membrane"/>
    <property type="evidence" value="ECO:0007669"/>
    <property type="project" value="TreeGrafter"/>
</dbReference>
<evidence type="ECO:0000259" key="6">
    <source>
        <dbReference type="Pfam" id="PF00441"/>
    </source>
</evidence>
<keyword evidence="4" id="KW-0274">FAD</keyword>
<dbReference type="Pfam" id="PF02771">
    <property type="entry name" value="Acyl-CoA_dh_N"/>
    <property type="match status" value="1"/>
</dbReference>
<dbReference type="SUPFAM" id="SSF56645">
    <property type="entry name" value="Acyl-CoA dehydrogenase NM domain-like"/>
    <property type="match status" value="1"/>
</dbReference>
<dbReference type="PANTHER" id="PTHR43292">
    <property type="entry name" value="ACYL-COA DEHYDROGENASE"/>
    <property type="match status" value="1"/>
</dbReference>
<organism evidence="9">
    <name type="scientific">marine metagenome</name>
    <dbReference type="NCBI Taxonomy" id="408172"/>
    <lineage>
        <taxon>unclassified sequences</taxon>
        <taxon>metagenomes</taxon>
        <taxon>ecological metagenomes</taxon>
    </lineage>
</organism>
<dbReference type="Pfam" id="PF00441">
    <property type="entry name" value="Acyl-CoA_dh_1"/>
    <property type="match status" value="1"/>
</dbReference>
<feature type="domain" description="Acyl-CoA oxidase/dehydrogenase middle" evidence="7">
    <location>
        <begin position="118"/>
        <end position="208"/>
    </location>
</feature>
<evidence type="ECO:0000256" key="2">
    <source>
        <dbReference type="ARBA" id="ARBA00009347"/>
    </source>
</evidence>
<evidence type="ECO:0000259" key="7">
    <source>
        <dbReference type="Pfam" id="PF02770"/>
    </source>
</evidence>
<dbReference type="SUPFAM" id="SSF47203">
    <property type="entry name" value="Acyl-CoA dehydrogenase C-terminal domain-like"/>
    <property type="match status" value="1"/>
</dbReference>
<dbReference type="Pfam" id="PF02770">
    <property type="entry name" value="Acyl-CoA_dh_M"/>
    <property type="match status" value="1"/>
</dbReference>
<dbReference type="InterPro" id="IPR009100">
    <property type="entry name" value="AcylCoA_DH/oxidase_NM_dom_sf"/>
</dbReference>
<feature type="domain" description="Acyl-CoA dehydrogenase/oxidase N-terminal" evidence="8">
    <location>
        <begin position="7"/>
        <end position="110"/>
    </location>
</feature>
<evidence type="ECO:0000256" key="1">
    <source>
        <dbReference type="ARBA" id="ARBA00001974"/>
    </source>
</evidence>
<evidence type="ECO:0000256" key="5">
    <source>
        <dbReference type="ARBA" id="ARBA00023002"/>
    </source>
</evidence>
<dbReference type="InterPro" id="IPR009075">
    <property type="entry name" value="AcylCo_DH/oxidase_C"/>
</dbReference>
<name>A0A381YA18_9ZZZZ</name>
<feature type="domain" description="Acyl-CoA dehydrogenase/oxidase C-terminal" evidence="6">
    <location>
        <begin position="226"/>
        <end position="381"/>
    </location>
</feature>
<accession>A0A381YA18</accession>
<dbReference type="Gene3D" id="1.20.140.10">
    <property type="entry name" value="Butyryl-CoA Dehydrogenase, subunit A, domain 3"/>
    <property type="match status" value="1"/>
</dbReference>
<gene>
    <name evidence="9" type="ORF">METZ01_LOCUS126177</name>
</gene>
<dbReference type="InterPro" id="IPR006091">
    <property type="entry name" value="Acyl-CoA_Oxase/DH_mid-dom"/>
</dbReference>
<dbReference type="InterPro" id="IPR046373">
    <property type="entry name" value="Acyl-CoA_Oxase/DH_mid-dom_sf"/>
</dbReference>
<evidence type="ECO:0000256" key="4">
    <source>
        <dbReference type="ARBA" id="ARBA00022827"/>
    </source>
</evidence>
<comment type="cofactor">
    <cofactor evidence="1">
        <name>FAD</name>
        <dbReference type="ChEBI" id="CHEBI:57692"/>
    </cofactor>
</comment>
<dbReference type="Gene3D" id="2.40.110.10">
    <property type="entry name" value="Butyryl-CoA Dehydrogenase, subunit A, domain 2"/>
    <property type="match status" value="1"/>
</dbReference>
<evidence type="ECO:0000256" key="3">
    <source>
        <dbReference type="ARBA" id="ARBA00022630"/>
    </source>
</evidence>
<evidence type="ECO:0000313" key="9">
    <source>
        <dbReference type="EMBL" id="SVA73323.1"/>
    </source>
</evidence>
<dbReference type="PANTHER" id="PTHR43292:SF3">
    <property type="entry name" value="ACYL-COA DEHYDROGENASE FADE29"/>
    <property type="match status" value="1"/>
</dbReference>
<dbReference type="InterPro" id="IPR013786">
    <property type="entry name" value="AcylCoA_DH/ox_N"/>
</dbReference>
<sequence length="386" mass="42601">MEIDLSPEDFEFRQEVRDFLEENTAKPGADYSQWRMDYFKKAAAKGGWDVPKWPVEFGGPGWSPTQHYIWEQETVTASLPWDMPFGIGMLAPILMNYGSKEQIDRFLPDIRERNVNWCQGYSEPGAGSDLASLKTKAVLSDDGTHYTVTGTKVWTTMAHMADWMFCLTRTDDTGIKQEGITFLLIPMKQDGIEVTPIITLGGSHSVNMVHITEVKVPVENRIGEEGKGWTYAKGLLQHERTGLAGISRSIVALENLKRQAQSVTRGNRTLMDDPAFKSKVAELEIDLLAVEFTELRSLAAAASGDDPGPESSILKLKGTEIQQRIQKLTVEAGGIYSAAWGVPVGHKFARSGMQGYLGGRANTIYGGASEVQKDVIAKNVLGLKRS</sequence>
<dbReference type="GO" id="GO:0016627">
    <property type="term" value="F:oxidoreductase activity, acting on the CH-CH group of donors"/>
    <property type="evidence" value="ECO:0007669"/>
    <property type="project" value="InterPro"/>
</dbReference>
<dbReference type="GO" id="GO:0050660">
    <property type="term" value="F:flavin adenine dinucleotide binding"/>
    <property type="evidence" value="ECO:0007669"/>
    <property type="project" value="InterPro"/>
</dbReference>
<keyword evidence="5" id="KW-0560">Oxidoreductase</keyword>
<dbReference type="InterPro" id="IPR037069">
    <property type="entry name" value="AcylCoA_DH/ox_N_sf"/>
</dbReference>
<dbReference type="EMBL" id="UINC01017629">
    <property type="protein sequence ID" value="SVA73323.1"/>
    <property type="molecule type" value="Genomic_DNA"/>
</dbReference>